<dbReference type="PANTHER" id="PTHR30081:SF8">
    <property type="entry name" value="PROTEIN TRANSLOCASE SUBUNIT SECF"/>
    <property type="match status" value="1"/>
</dbReference>
<evidence type="ECO:0000259" key="12">
    <source>
        <dbReference type="Pfam" id="PF02355"/>
    </source>
</evidence>
<dbReference type="GO" id="GO:0005886">
    <property type="term" value="C:plasma membrane"/>
    <property type="evidence" value="ECO:0007669"/>
    <property type="project" value="UniProtKB-SubCell"/>
</dbReference>
<name>A0AAN1XZ26_UNVUL</name>
<feature type="transmembrane region" description="Helical" evidence="11">
    <location>
        <begin position="273"/>
        <end position="298"/>
    </location>
</feature>
<evidence type="ECO:0000256" key="6">
    <source>
        <dbReference type="ARBA" id="ARBA00022927"/>
    </source>
</evidence>
<comment type="subcellular location">
    <subcellularLocation>
        <location evidence="1">Cell membrane</location>
        <topology evidence="1">Multi-pass membrane protein</topology>
    </subcellularLocation>
</comment>
<evidence type="ECO:0000256" key="10">
    <source>
        <dbReference type="SAM" id="MobiDB-lite"/>
    </source>
</evidence>
<evidence type="ECO:0000256" key="8">
    <source>
        <dbReference type="ARBA" id="ARBA00023010"/>
    </source>
</evidence>
<feature type="region of interest" description="Disordered" evidence="10">
    <location>
        <begin position="309"/>
        <end position="365"/>
    </location>
</feature>
<feature type="compositionally biased region" description="Low complexity" evidence="10">
    <location>
        <begin position="320"/>
        <end position="330"/>
    </location>
</feature>
<feature type="transmembrane region" description="Helical" evidence="11">
    <location>
        <begin position="197"/>
        <end position="217"/>
    </location>
</feature>
<protein>
    <recommendedName>
        <fullName evidence="2">Protein translocase subunit SecF</fullName>
    </recommendedName>
</protein>
<dbReference type="InterPro" id="IPR022813">
    <property type="entry name" value="SecD/SecF_arch_bac"/>
</dbReference>
<dbReference type="SUPFAM" id="SSF82866">
    <property type="entry name" value="Multidrug efflux transporter AcrB transmembrane domain"/>
    <property type="match status" value="1"/>
</dbReference>
<dbReference type="InterPro" id="IPR005665">
    <property type="entry name" value="SecF_bac"/>
</dbReference>
<feature type="region of interest" description="Disordered" evidence="10">
    <location>
        <begin position="452"/>
        <end position="486"/>
    </location>
</feature>
<sequence>MFFRRLNWNVVGWFRTVSAISYIIIGLGVAMMIFNVVKTGAPLRLGLSFTGGTDVAVKFAKPADKNKLLAALTSVQVTDARVNTLSKPGEPVGERWTIETQHDFGNNSAPLWSALATVGTVDRSASSISTVGPSLSHEYLFNALKALVIAISIQFLYIAFRFGWNLIFGWVCVVALVRDSLMMIGIYAIAGKRVDDAFLAAVLTVIGYSVMDTIVILDRIRENVKVMDGKGFDEIVNTSILQTMTRSVNTLATVVITLVALLAFGGASLQNFAFALLVGICSGGYHSIFYSAPLVAVLQKRSKDRRIFRSSSLEQPKTVAQARAQTAAAAQKDREEIAALRRARRERERENASRGASRPVRYKRNRADDVDFEKYEKRNFGVPERTSPHGALDDDHDAHDDHYTDAHDDHYGDAHHDVHGDVRGDAHRDVRGEAHNREIDPLDAQAMGLHDEAAELGHEEIRLNLGDDKHDGTPAPPEPVAHEPKP</sequence>
<keyword evidence="3" id="KW-0813">Transport</keyword>
<keyword evidence="7 11" id="KW-1133">Transmembrane helix</keyword>
<feature type="transmembrane region" description="Helical" evidence="11">
    <location>
        <begin position="167"/>
        <end position="191"/>
    </location>
</feature>
<evidence type="ECO:0000256" key="2">
    <source>
        <dbReference type="ARBA" id="ARBA00015792"/>
    </source>
</evidence>
<feature type="compositionally biased region" description="Basic and acidic residues" evidence="10">
    <location>
        <begin position="452"/>
        <end position="472"/>
    </location>
</feature>
<evidence type="ECO:0000313" key="14">
    <source>
        <dbReference type="Proteomes" id="UP001317532"/>
    </source>
</evidence>
<evidence type="ECO:0000256" key="7">
    <source>
        <dbReference type="ARBA" id="ARBA00022989"/>
    </source>
</evidence>
<feature type="region of interest" description="Disordered" evidence="10">
    <location>
        <begin position="378"/>
        <end position="424"/>
    </location>
</feature>
<evidence type="ECO:0000256" key="11">
    <source>
        <dbReference type="SAM" id="Phobius"/>
    </source>
</evidence>
<keyword evidence="14" id="KW-1185">Reference proteome</keyword>
<dbReference type="EMBL" id="AP025523">
    <property type="protein sequence ID" value="BDE07555.1"/>
    <property type="molecule type" value="Genomic_DNA"/>
</dbReference>
<dbReference type="InterPro" id="IPR048634">
    <property type="entry name" value="SecD_SecF_C"/>
</dbReference>
<keyword evidence="9 11" id="KW-0472">Membrane</keyword>
<evidence type="ECO:0000256" key="3">
    <source>
        <dbReference type="ARBA" id="ARBA00022448"/>
    </source>
</evidence>
<dbReference type="Pfam" id="PF02355">
    <property type="entry name" value="SecD_SecF_C"/>
    <property type="match status" value="1"/>
</dbReference>
<dbReference type="Proteomes" id="UP001317532">
    <property type="component" value="Chromosome"/>
</dbReference>
<dbReference type="InterPro" id="IPR022645">
    <property type="entry name" value="SecD/SecF_bac"/>
</dbReference>
<dbReference type="RefSeq" id="WP_317995137.1">
    <property type="nucleotide sequence ID" value="NZ_AP025523.1"/>
</dbReference>
<reference evidence="13 14" key="1">
    <citation type="journal article" date="2022" name="ISME Commun">
        <title>Vulcanimicrobium alpinus gen. nov. sp. nov., the first cultivated representative of the candidate phylum 'Eremiobacterota', is a metabolically versatile aerobic anoxygenic phototroph.</title>
        <authorList>
            <person name="Yabe S."/>
            <person name="Muto K."/>
            <person name="Abe K."/>
            <person name="Yokota A."/>
            <person name="Staudigel H."/>
            <person name="Tebo B.M."/>
        </authorList>
    </citation>
    <scope>NUCLEOTIDE SEQUENCE [LARGE SCALE GENOMIC DNA]</scope>
    <source>
        <strain evidence="13 14">WC8-2</strain>
    </source>
</reference>
<feature type="transmembrane region" description="Helical" evidence="11">
    <location>
        <begin position="248"/>
        <end position="267"/>
    </location>
</feature>
<dbReference type="GO" id="GO:0015450">
    <property type="term" value="F:protein-transporting ATPase activity"/>
    <property type="evidence" value="ECO:0007669"/>
    <property type="project" value="InterPro"/>
</dbReference>
<feature type="compositionally biased region" description="Basic and acidic residues" evidence="10">
    <location>
        <begin position="331"/>
        <end position="352"/>
    </location>
</feature>
<dbReference type="Gene3D" id="1.20.1640.10">
    <property type="entry name" value="Multidrug efflux transporter AcrB transmembrane domain"/>
    <property type="match status" value="1"/>
</dbReference>
<proteinExistence type="predicted"/>
<dbReference type="PRINTS" id="PR01755">
    <property type="entry name" value="SECFTRNLCASE"/>
</dbReference>
<feature type="domain" description="Protein export membrane protein SecD/SecF C-terminal" evidence="12">
    <location>
        <begin position="116"/>
        <end position="300"/>
    </location>
</feature>
<evidence type="ECO:0000313" key="13">
    <source>
        <dbReference type="EMBL" id="BDE07555.1"/>
    </source>
</evidence>
<feature type="transmembrane region" description="Helical" evidence="11">
    <location>
        <begin position="139"/>
        <end position="160"/>
    </location>
</feature>
<keyword evidence="8" id="KW-0811">Translocation</keyword>
<evidence type="ECO:0000256" key="4">
    <source>
        <dbReference type="ARBA" id="ARBA00022475"/>
    </source>
</evidence>
<keyword evidence="5 11" id="KW-0812">Transmembrane</keyword>
<keyword evidence="4" id="KW-1003">Cell membrane</keyword>
<feature type="transmembrane region" description="Helical" evidence="11">
    <location>
        <begin position="12"/>
        <end position="37"/>
    </location>
</feature>
<dbReference type="AlphaFoldDB" id="A0AAN1XZ26"/>
<feature type="compositionally biased region" description="Basic and acidic residues" evidence="10">
    <location>
        <begin position="391"/>
        <end position="424"/>
    </location>
</feature>
<keyword evidence="6" id="KW-0653">Protein transport</keyword>
<accession>A0AAN1XZ26</accession>
<evidence type="ECO:0000256" key="9">
    <source>
        <dbReference type="ARBA" id="ARBA00023136"/>
    </source>
</evidence>
<evidence type="ECO:0000256" key="1">
    <source>
        <dbReference type="ARBA" id="ARBA00004651"/>
    </source>
</evidence>
<organism evidence="13 14">
    <name type="scientific">Vulcanimicrobium alpinum</name>
    <dbReference type="NCBI Taxonomy" id="3016050"/>
    <lineage>
        <taxon>Bacteria</taxon>
        <taxon>Bacillati</taxon>
        <taxon>Vulcanimicrobiota</taxon>
        <taxon>Vulcanimicrobiia</taxon>
        <taxon>Vulcanimicrobiales</taxon>
        <taxon>Vulcanimicrobiaceae</taxon>
        <taxon>Vulcanimicrobium</taxon>
    </lineage>
</organism>
<dbReference type="PANTHER" id="PTHR30081">
    <property type="entry name" value="PROTEIN-EXPORT MEMBRANE PROTEIN SEC"/>
    <property type="match status" value="1"/>
</dbReference>
<dbReference type="NCBIfam" id="TIGR00966">
    <property type="entry name" value="transloc_SecF"/>
    <property type="match status" value="1"/>
</dbReference>
<evidence type="ECO:0000256" key="5">
    <source>
        <dbReference type="ARBA" id="ARBA00022692"/>
    </source>
</evidence>
<dbReference type="KEGG" id="vab:WPS_28310"/>
<dbReference type="GO" id="GO:0006886">
    <property type="term" value="P:intracellular protein transport"/>
    <property type="evidence" value="ECO:0007669"/>
    <property type="project" value="InterPro"/>
</dbReference>
<gene>
    <name evidence="13" type="ORF">WPS_28310</name>
</gene>